<evidence type="ECO:0000256" key="1">
    <source>
        <dbReference type="ARBA" id="ARBA00004305"/>
    </source>
</evidence>
<dbReference type="InterPro" id="IPR028882">
    <property type="entry name" value="SDHAF2"/>
</dbReference>
<dbReference type="GO" id="GO:0034553">
    <property type="term" value="P:mitochondrial respiratory chain complex II assembly"/>
    <property type="evidence" value="ECO:0007669"/>
    <property type="project" value="TreeGrafter"/>
</dbReference>
<protein>
    <recommendedName>
        <fullName evidence="4">Succinate dehydrogenase assembly factor 2, mitochondrial</fullName>
        <shortName evidence="4">SDH assembly factor 2</shortName>
        <shortName evidence="4">SDHAF2</shortName>
    </recommendedName>
</protein>
<dbReference type="AlphaFoldDB" id="A0A4W3IC76"/>
<dbReference type="OrthoDB" id="284292at2759"/>
<dbReference type="InterPro" id="IPR005631">
    <property type="entry name" value="SDH"/>
</dbReference>
<reference evidence="6" key="4">
    <citation type="submission" date="2025-08" db="UniProtKB">
        <authorList>
            <consortium name="Ensembl"/>
        </authorList>
    </citation>
    <scope>IDENTIFICATION</scope>
</reference>
<dbReference type="Gene3D" id="1.10.150.250">
    <property type="entry name" value="Flavinator of succinate dehydrogenase"/>
    <property type="match status" value="1"/>
</dbReference>
<dbReference type="STRING" id="7868.ENSCMIP00000026342"/>
<dbReference type="InterPro" id="IPR036714">
    <property type="entry name" value="SDH_sf"/>
</dbReference>
<reference evidence="7" key="1">
    <citation type="journal article" date="2006" name="Science">
        <title>Ancient noncoding elements conserved in the human genome.</title>
        <authorList>
            <person name="Venkatesh B."/>
            <person name="Kirkness E.F."/>
            <person name="Loh Y.H."/>
            <person name="Halpern A.L."/>
            <person name="Lee A.P."/>
            <person name="Johnson J."/>
            <person name="Dandona N."/>
            <person name="Viswanathan L.D."/>
            <person name="Tay A."/>
            <person name="Venter J.C."/>
            <person name="Strausberg R.L."/>
            <person name="Brenner S."/>
        </authorList>
    </citation>
    <scope>NUCLEOTIDE SEQUENCE [LARGE SCALE GENOMIC DNA]</scope>
</reference>
<dbReference type="Pfam" id="PF03937">
    <property type="entry name" value="Sdh5"/>
    <property type="match status" value="1"/>
</dbReference>
<dbReference type="SUPFAM" id="SSF109910">
    <property type="entry name" value="YgfY-like"/>
    <property type="match status" value="1"/>
</dbReference>
<proteinExistence type="inferred from homology"/>
<gene>
    <name evidence="6" type="primary">sdhaf2</name>
    <name evidence="4" type="synonym">PGL2</name>
    <name evidence="4" type="synonym">SDH5</name>
    <name evidence="4" type="synonym">SDHAF2</name>
</gene>
<reference evidence="7" key="3">
    <citation type="journal article" date="2014" name="Nature">
        <title>Elephant shark genome provides unique insights into gnathostome evolution.</title>
        <authorList>
            <consortium name="International Elephant Shark Genome Sequencing Consortium"/>
            <person name="Venkatesh B."/>
            <person name="Lee A.P."/>
            <person name="Ravi V."/>
            <person name="Maurya A.K."/>
            <person name="Lian M.M."/>
            <person name="Swann J.B."/>
            <person name="Ohta Y."/>
            <person name="Flajnik M.F."/>
            <person name="Sutoh Y."/>
            <person name="Kasahara M."/>
            <person name="Hoon S."/>
            <person name="Gangu V."/>
            <person name="Roy S.W."/>
            <person name="Irimia M."/>
            <person name="Korzh V."/>
            <person name="Kondrychyn I."/>
            <person name="Lim Z.W."/>
            <person name="Tay B.H."/>
            <person name="Tohari S."/>
            <person name="Kong K.W."/>
            <person name="Ho S."/>
            <person name="Lorente-Galdos B."/>
            <person name="Quilez J."/>
            <person name="Marques-Bonet T."/>
            <person name="Raney B.J."/>
            <person name="Ingham P.W."/>
            <person name="Tay A."/>
            <person name="Hillier L.W."/>
            <person name="Minx P."/>
            <person name="Boehm T."/>
            <person name="Wilson R.K."/>
            <person name="Brenner S."/>
            <person name="Warren W.C."/>
        </authorList>
    </citation>
    <scope>NUCLEOTIDE SEQUENCE [LARGE SCALE GENOMIC DNA]</scope>
</reference>
<evidence type="ECO:0000256" key="3">
    <source>
        <dbReference type="ARBA" id="ARBA00023186"/>
    </source>
</evidence>
<dbReference type="KEGG" id="cmk:103174849"/>
<dbReference type="PANTHER" id="PTHR12469">
    <property type="entry name" value="PROTEIN EMI5 HOMOLOG, MITOCHONDRIAL"/>
    <property type="match status" value="1"/>
</dbReference>
<dbReference type="CTD" id="54949"/>
<reference evidence="6" key="5">
    <citation type="submission" date="2025-09" db="UniProtKB">
        <authorList>
            <consortium name="Ensembl"/>
        </authorList>
    </citation>
    <scope>IDENTIFICATION</scope>
</reference>
<evidence type="ECO:0000313" key="6">
    <source>
        <dbReference type="Ensembl" id="ENSCMIP00000026342.1"/>
    </source>
</evidence>
<organism evidence="6 7">
    <name type="scientific">Callorhinchus milii</name>
    <name type="common">Ghost shark</name>
    <dbReference type="NCBI Taxonomy" id="7868"/>
    <lineage>
        <taxon>Eukaryota</taxon>
        <taxon>Metazoa</taxon>
        <taxon>Chordata</taxon>
        <taxon>Craniata</taxon>
        <taxon>Vertebrata</taxon>
        <taxon>Chondrichthyes</taxon>
        <taxon>Holocephali</taxon>
        <taxon>Chimaeriformes</taxon>
        <taxon>Callorhinchidae</taxon>
        <taxon>Callorhinchus</taxon>
    </lineage>
</organism>
<keyword evidence="3 4" id="KW-0143">Chaperone</keyword>
<keyword evidence="7" id="KW-1185">Reference proteome</keyword>
<dbReference type="GO" id="GO:0006121">
    <property type="term" value="P:mitochondrial electron transport, succinate to ubiquinone"/>
    <property type="evidence" value="ECO:0007669"/>
    <property type="project" value="UniProtKB-UniRule"/>
</dbReference>
<comment type="subunit">
    <text evidence="4">Interacts with SDHA within the SDH catalytic dimer.</text>
</comment>
<dbReference type="PANTHER" id="PTHR12469:SF2">
    <property type="entry name" value="SUCCINATE DEHYDROGENASE ASSEMBLY FACTOR 2, MITOCHONDRIAL"/>
    <property type="match status" value="1"/>
</dbReference>
<feature type="region of interest" description="Disordered" evidence="5">
    <location>
        <begin position="1"/>
        <end position="56"/>
    </location>
</feature>
<dbReference type="GO" id="GO:0005759">
    <property type="term" value="C:mitochondrial matrix"/>
    <property type="evidence" value="ECO:0007669"/>
    <property type="project" value="UniProtKB-SubCell"/>
</dbReference>
<sequence>MSMRSAPSAIPALAAAPPPPGQLHTRTGCGDGPEPRATPGHSPGTDRTCASASGPDQLAPPWGGGAWCPTVNAPGYGVTPPASAPKMSVWRRVVTVCRPRVARTLLGACSVRAYRGDTPDDSMKDITDILLPPWEERINEPLHTKRARLLYESRKRGMLENGIILSLFAKEYLNTMSEKQLSLYDKLINQPSNDWDIYYWATETKQTPPEFDSEVMTLLKDFTKNHNMEQRVGQPDLEYLFKNKH</sequence>
<evidence type="ECO:0000313" key="7">
    <source>
        <dbReference type="Proteomes" id="UP000314986"/>
    </source>
</evidence>
<keyword evidence="2 4" id="KW-0496">Mitochondrion</keyword>
<dbReference type="GeneTree" id="ENSGT00390000001149"/>
<dbReference type="GO" id="GO:0010719">
    <property type="term" value="P:negative regulation of epithelial to mesenchymal transition"/>
    <property type="evidence" value="ECO:0007669"/>
    <property type="project" value="UniProtKB-ARBA"/>
</dbReference>
<accession>A0A4W3IC76</accession>
<comment type="subcellular location">
    <subcellularLocation>
        <location evidence="1 4">Mitochondrion matrix</location>
    </subcellularLocation>
</comment>
<dbReference type="Ensembl" id="ENSCMIT00000026770.1">
    <property type="protein sequence ID" value="ENSCMIP00000026342.1"/>
    <property type="gene ID" value="ENSCMIG00000011551.1"/>
</dbReference>
<comment type="similarity">
    <text evidence="4">Belongs to the SDHAF2 family.</text>
</comment>
<dbReference type="HAMAP" id="MF_03057">
    <property type="entry name" value="SDHAF2"/>
    <property type="match status" value="1"/>
</dbReference>
<dbReference type="GO" id="GO:0006099">
    <property type="term" value="P:tricarboxylic acid cycle"/>
    <property type="evidence" value="ECO:0007669"/>
    <property type="project" value="TreeGrafter"/>
</dbReference>
<feature type="compositionally biased region" description="Low complexity" evidence="5">
    <location>
        <begin position="1"/>
        <end position="15"/>
    </location>
</feature>
<evidence type="ECO:0000256" key="4">
    <source>
        <dbReference type="HAMAP-Rule" id="MF_03057"/>
    </source>
</evidence>
<dbReference type="FunFam" id="1.10.150.250:FF:000002">
    <property type="entry name" value="Succinate dehydrogenase assembly factor 2, mitochondrial"/>
    <property type="match status" value="1"/>
</dbReference>
<dbReference type="InParanoid" id="A0A4W3IC76"/>
<evidence type="ECO:0000256" key="2">
    <source>
        <dbReference type="ARBA" id="ARBA00023128"/>
    </source>
</evidence>
<dbReference type="Proteomes" id="UP000314986">
    <property type="component" value="Unassembled WGS sequence"/>
</dbReference>
<reference evidence="7" key="2">
    <citation type="journal article" date="2007" name="PLoS Biol.">
        <title>Survey sequencing and comparative analysis of the elephant shark (Callorhinchus milii) genome.</title>
        <authorList>
            <person name="Venkatesh B."/>
            <person name="Kirkness E.F."/>
            <person name="Loh Y.H."/>
            <person name="Halpern A.L."/>
            <person name="Lee A.P."/>
            <person name="Johnson J."/>
            <person name="Dandona N."/>
            <person name="Viswanathan L.D."/>
            <person name="Tay A."/>
            <person name="Venter J.C."/>
            <person name="Strausberg R.L."/>
            <person name="Brenner S."/>
        </authorList>
    </citation>
    <scope>NUCLEOTIDE SEQUENCE [LARGE SCALE GENOMIC DNA]</scope>
</reference>
<name>A0A4W3IC76_CALMI</name>
<evidence type="ECO:0000256" key="5">
    <source>
        <dbReference type="SAM" id="MobiDB-lite"/>
    </source>
</evidence>
<comment type="function">
    <text evidence="4">Plays an essential role in the assembly of succinate dehydrogenase (SDH), an enzyme complex (also referred to as respiratory complex II) that is a component of both the tricarboxylic acid (TCA) cycle and the mitochondrial electron transport chain, and which couples the oxidation of succinate to fumarate with the reduction of ubiquinone (coenzyme Q) to ubiquinol. Required for flavinylation (covalent attachment of FAD) of the flavoprotein subunit SDHA of the SDH catalytic dimer.</text>
</comment>
<dbReference type="GeneID" id="103174849"/>